<accession>A0A1G7TI82</accession>
<evidence type="ECO:0000313" key="3">
    <source>
        <dbReference type="Proteomes" id="UP000199076"/>
    </source>
</evidence>
<evidence type="ECO:0000313" key="2">
    <source>
        <dbReference type="EMBL" id="SDG35036.1"/>
    </source>
</evidence>
<proteinExistence type="predicted"/>
<dbReference type="Proteomes" id="UP000199076">
    <property type="component" value="Unassembled WGS sequence"/>
</dbReference>
<sequence>MSERSRRWVLSAAGTALTTAGCIGTASDKNTSDPANPELVADTPTPTATPNSPPKKNEDLTTPQTDSTPEPETPTHEPEPNAWRITNEVIRIPGYRMRSHRFVLKRRATFAYEFTIREGPKVDAYLLSKSDNLFESEWDAFKARNEFQPLIADEGVRSGKDSINLEAGTYVFVVDNTNRGPTTVPKDVGEHVAVAEIHAAYKPFR</sequence>
<dbReference type="AlphaFoldDB" id="A0A1G7TI82"/>
<feature type="region of interest" description="Disordered" evidence="1">
    <location>
        <begin position="17"/>
        <end position="85"/>
    </location>
</feature>
<name>A0A1G7TI82_9EURY</name>
<dbReference type="OrthoDB" id="242319at2157"/>
<gene>
    <name evidence="2" type="ORF">SAMN05216218_1263</name>
</gene>
<reference evidence="3" key="1">
    <citation type="submission" date="2016-10" db="EMBL/GenBank/DDBJ databases">
        <authorList>
            <person name="Varghese N."/>
            <person name="Submissions S."/>
        </authorList>
    </citation>
    <scope>NUCLEOTIDE SEQUENCE [LARGE SCALE GENOMIC DNA]</scope>
    <source>
        <strain evidence="3">IBRC-M 10760</strain>
    </source>
</reference>
<keyword evidence="3" id="KW-1185">Reference proteome</keyword>
<dbReference type="PROSITE" id="PS51257">
    <property type="entry name" value="PROKAR_LIPOPROTEIN"/>
    <property type="match status" value="1"/>
</dbReference>
<protein>
    <submittedName>
        <fullName evidence="2">Uncharacterized protein</fullName>
    </submittedName>
</protein>
<dbReference type="RefSeq" id="WP_139171209.1">
    <property type="nucleotide sequence ID" value="NZ_FNBK01000026.1"/>
</dbReference>
<feature type="compositionally biased region" description="Low complexity" evidence="1">
    <location>
        <begin position="61"/>
        <end position="70"/>
    </location>
</feature>
<dbReference type="EMBL" id="FNBK01000026">
    <property type="protein sequence ID" value="SDG35036.1"/>
    <property type="molecule type" value="Genomic_DNA"/>
</dbReference>
<evidence type="ECO:0000256" key="1">
    <source>
        <dbReference type="SAM" id="MobiDB-lite"/>
    </source>
</evidence>
<feature type="compositionally biased region" description="Low complexity" evidence="1">
    <location>
        <begin position="17"/>
        <end position="26"/>
    </location>
</feature>
<organism evidence="2 3">
    <name type="scientific">Halorientalis regularis</name>
    <dbReference type="NCBI Taxonomy" id="660518"/>
    <lineage>
        <taxon>Archaea</taxon>
        <taxon>Methanobacteriati</taxon>
        <taxon>Methanobacteriota</taxon>
        <taxon>Stenosarchaea group</taxon>
        <taxon>Halobacteria</taxon>
        <taxon>Halobacteriales</taxon>
        <taxon>Haloarculaceae</taxon>
        <taxon>Halorientalis</taxon>
    </lineage>
</organism>